<dbReference type="AlphaFoldDB" id="A0A0M3K433"/>
<dbReference type="WBParaSite" id="ASIM_0001572401-mRNA-1">
    <property type="protein sequence ID" value="ASIM_0001572401-mRNA-1"/>
    <property type="gene ID" value="ASIM_0001572401"/>
</dbReference>
<keyword evidence="3" id="KW-1185">Reference proteome</keyword>
<dbReference type="OrthoDB" id="5871362at2759"/>
<evidence type="ECO:0000313" key="4">
    <source>
        <dbReference type="WBParaSite" id="ASIM_0001572401-mRNA-1"/>
    </source>
</evidence>
<proteinExistence type="predicted"/>
<organism evidence="4">
    <name type="scientific">Anisakis simplex</name>
    <name type="common">Herring worm</name>
    <dbReference type="NCBI Taxonomy" id="6269"/>
    <lineage>
        <taxon>Eukaryota</taxon>
        <taxon>Metazoa</taxon>
        <taxon>Ecdysozoa</taxon>
        <taxon>Nematoda</taxon>
        <taxon>Chromadorea</taxon>
        <taxon>Rhabditida</taxon>
        <taxon>Spirurina</taxon>
        <taxon>Ascaridomorpha</taxon>
        <taxon>Ascaridoidea</taxon>
        <taxon>Anisakidae</taxon>
        <taxon>Anisakis</taxon>
        <taxon>Anisakis simplex complex</taxon>
    </lineage>
</organism>
<reference evidence="2 3" key="2">
    <citation type="submission" date="2018-11" db="EMBL/GenBank/DDBJ databases">
        <authorList>
            <consortium name="Pathogen Informatics"/>
        </authorList>
    </citation>
    <scope>NUCLEOTIDE SEQUENCE [LARGE SCALE GENOMIC DNA]</scope>
</reference>
<evidence type="ECO:0000313" key="2">
    <source>
        <dbReference type="EMBL" id="VDK54326.1"/>
    </source>
</evidence>
<sequence>MNILTLIFALSLDLIVVRSRTVSVSSQCDLDSEQTRIGRCVRPWLDLWEMIRIREPQAADLVFPVSLQLLYIIHSRSASISARSSTEYTAQSIKYT</sequence>
<keyword evidence="1" id="KW-0732">Signal</keyword>
<dbReference type="EMBL" id="UYRR01032129">
    <property type="protein sequence ID" value="VDK54326.1"/>
    <property type="molecule type" value="Genomic_DNA"/>
</dbReference>
<gene>
    <name evidence="2" type="ORF">ASIM_LOCUS15128</name>
</gene>
<feature type="chain" id="PRO_5043121230" evidence="1">
    <location>
        <begin position="20"/>
        <end position="96"/>
    </location>
</feature>
<reference evidence="4" key="1">
    <citation type="submission" date="2017-02" db="UniProtKB">
        <authorList>
            <consortium name="WormBaseParasite"/>
        </authorList>
    </citation>
    <scope>IDENTIFICATION</scope>
</reference>
<evidence type="ECO:0000313" key="3">
    <source>
        <dbReference type="Proteomes" id="UP000267096"/>
    </source>
</evidence>
<evidence type="ECO:0000256" key="1">
    <source>
        <dbReference type="SAM" id="SignalP"/>
    </source>
</evidence>
<accession>A0A0M3K433</accession>
<feature type="signal peptide" evidence="1">
    <location>
        <begin position="1"/>
        <end position="19"/>
    </location>
</feature>
<dbReference type="Proteomes" id="UP000267096">
    <property type="component" value="Unassembled WGS sequence"/>
</dbReference>
<protein>
    <submittedName>
        <fullName evidence="4">Secreted protein</fullName>
    </submittedName>
</protein>
<name>A0A0M3K433_ANISI</name>